<dbReference type="PANTHER" id="PTHR45569">
    <property type="entry name" value="SENSOR PROTEIN KDPD"/>
    <property type="match status" value="1"/>
</dbReference>
<feature type="domain" description="UspA" evidence="5">
    <location>
        <begin position="260"/>
        <end position="373"/>
    </location>
</feature>
<evidence type="ECO:0000259" key="6">
    <source>
        <dbReference type="Pfam" id="PF02702"/>
    </source>
</evidence>
<feature type="domain" description="Signal transduction histidine kinase osmosensitive K+ channel sensor N-terminal" evidence="6">
    <location>
        <begin position="33"/>
        <end position="242"/>
    </location>
</feature>
<dbReference type="EMBL" id="CP003642">
    <property type="protein sequence ID" value="AFZ24856.1"/>
    <property type="molecule type" value="Genomic_DNA"/>
</dbReference>
<dbReference type="InterPro" id="IPR014729">
    <property type="entry name" value="Rossmann-like_a/b/a_fold"/>
</dbReference>
<gene>
    <name evidence="7" type="ORF">Cylst_2653</name>
</gene>
<evidence type="ECO:0000313" key="8">
    <source>
        <dbReference type="Proteomes" id="UP000010475"/>
    </source>
</evidence>
<dbReference type="Gene3D" id="3.40.50.300">
    <property type="entry name" value="P-loop containing nucleotide triphosphate hydrolases"/>
    <property type="match status" value="1"/>
</dbReference>
<keyword evidence="7" id="KW-0406">Ion transport</keyword>
<dbReference type="GO" id="GO:0000155">
    <property type="term" value="F:phosphorelay sensor kinase activity"/>
    <property type="evidence" value="ECO:0007669"/>
    <property type="project" value="InterPro"/>
</dbReference>
<evidence type="ECO:0000313" key="7">
    <source>
        <dbReference type="EMBL" id="AFZ24856.1"/>
    </source>
</evidence>
<sequence length="396" mass="44143">MMITQREMLNDTNTGSADTKPLTSASSAMSLARRGKHKIFIGMAPGVGKTYRMLEEGHALKQEGIDVVIGLLETHGRKETAAKAEGLEIVKNRQVPHGELMLTEMDTEAIIRRSPQLVLIDELAHTNVPGSPRKKRYEDVEVILAAGIDVYSTMNIQHLESLNDLVARITGVVVRERVSDRILEAADEVVVVDVTPETLEERLIEGKIYAPPKIEQALDNFFQRRNLIALRELALREVANNVEEEAIASTPNGQFYNIQERVLVCVSTYPNSVQLLRRGARLASYMNAPLYTLFVADPHHFLTKEESLHVDTCQKLCKEFAGTFIRVTNNNVAQAIAQEAHKHHITQIVIGASQRSRWQLLLKGSLIQTLVHLLKNVDLHIIASEKKSSSQAENSG</sequence>
<dbReference type="Gene3D" id="3.40.50.620">
    <property type="entry name" value="HUPs"/>
    <property type="match status" value="1"/>
</dbReference>
<dbReference type="PATRIC" id="fig|56107.3.peg.2932"/>
<evidence type="ECO:0000256" key="1">
    <source>
        <dbReference type="ARBA" id="ARBA00022679"/>
    </source>
</evidence>
<dbReference type="InterPro" id="IPR006016">
    <property type="entry name" value="UspA"/>
</dbReference>
<dbReference type="HOGENOM" id="CLU_000445_113_4_3"/>
<dbReference type="FunFam" id="3.40.50.300:FF:000483">
    <property type="entry name" value="Sensor histidine kinase KdpD"/>
    <property type="match status" value="1"/>
</dbReference>
<dbReference type="InterPro" id="IPR027417">
    <property type="entry name" value="P-loop_NTPase"/>
</dbReference>
<keyword evidence="7" id="KW-0407">Ion channel</keyword>
<dbReference type="PANTHER" id="PTHR45569:SF1">
    <property type="entry name" value="SENSOR PROTEIN KDPD"/>
    <property type="match status" value="1"/>
</dbReference>
<keyword evidence="3" id="KW-0902">Two-component regulatory system</keyword>
<dbReference type="eggNOG" id="COG2205">
    <property type="taxonomic scope" value="Bacteria"/>
</dbReference>
<dbReference type="Pfam" id="PF02702">
    <property type="entry name" value="KdpD"/>
    <property type="match status" value="1"/>
</dbReference>
<keyword evidence="7" id="KW-0813">Transport</keyword>
<evidence type="ECO:0000259" key="5">
    <source>
        <dbReference type="Pfam" id="PF00582"/>
    </source>
</evidence>
<proteinExistence type="predicted"/>
<dbReference type="GO" id="GO:0005886">
    <property type="term" value="C:plasma membrane"/>
    <property type="evidence" value="ECO:0007669"/>
    <property type="project" value="TreeGrafter"/>
</dbReference>
<feature type="region of interest" description="Disordered" evidence="4">
    <location>
        <begin position="1"/>
        <end position="28"/>
    </location>
</feature>
<dbReference type="InterPro" id="IPR052023">
    <property type="entry name" value="Histidine_kinase_KdpD"/>
</dbReference>
<dbReference type="SUPFAM" id="SSF52402">
    <property type="entry name" value="Adenine nucleotide alpha hydrolases-like"/>
    <property type="match status" value="1"/>
</dbReference>
<dbReference type="Pfam" id="PF00582">
    <property type="entry name" value="Usp"/>
    <property type="match status" value="1"/>
</dbReference>
<feature type="compositionally biased region" description="Polar residues" evidence="4">
    <location>
        <begin position="10"/>
        <end position="28"/>
    </location>
</feature>
<dbReference type="AlphaFoldDB" id="K9WYH7"/>
<protein>
    <submittedName>
        <fullName evidence="7">Osmosensitive K+ channel His kinase sensor</fullName>
    </submittedName>
</protein>
<keyword evidence="2 7" id="KW-0418">Kinase</keyword>
<dbReference type="Proteomes" id="UP000010475">
    <property type="component" value="Chromosome"/>
</dbReference>
<dbReference type="STRING" id="56107.Cylst_2653"/>
<accession>K9WYH7</accession>
<reference evidence="7 8" key="1">
    <citation type="submission" date="2012-06" db="EMBL/GenBank/DDBJ databases">
        <title>Finished chromosome of genome of Cylindrospermum stagnale PCC 7417.</title>
        <authorList>
            <consortium name="US DOE Joint Genome Institute"/>
            <person name="Gugger M."/>
            <person name="Coursin T."/>
            <person name="Rippka R."/>
            <person name="Tandeau De Marsac N."/>
            <person name="Huntemann M."/>
            <person name="Wei C.-L."/>
            <person name="Han J."/>
            <person name="Detter J.C."/>
            <person name="Han C."/>
            <person name="Tapia R."/>
            <person name="Chen A."/>
            <person name="Kyrpides N."/>
            <person name="Mavromatis K."/>
            <person name="Markowitz V."/>
            <person name="Szeto E."/>
            <person name="Ivanova N."/>
            <person name="Pagani I."/>
            <person name="Pati A."/>
            <person name="Goodwin L."/>
            <person name="Nordberg H.P."/>
            <person name="Cantor M.N."/>
            <person name="Hua S.X."/>
            <person name="Woyke T."/>
            <person name="Kerfeld C.A."/>
        </authorList>
    </citation>
    <scope>NUCLEOTIDE SEQUENCE [LARGE SCALE GENOMIC DNA]</scope>
    <source>
        <strain evidence="7 8">PCC 7417</strain>
    </source>
</reference>
<dbReference type="GO" id="GO:0034220">
    <property type="term" value="P:monoatomic ion transmembrane transport"/>
    <property type="evidence" value="ECO:0007669"/>
    <property type="project" value="UniProtKB-KW"/>
</dbReference>
<dbReference type="KEGG" id="csg:Cylst_2653"/>
<evidence type="ECO:0000256" key="4">
    <source>
        <dbReference type="SAM" id="MobiDB-lite"/>
    </source>
</evidence>
<keyword evidence="8" id="KW-1185">Reference proteome</keyword>
<name>K9WYH7_9NOST</name>
<dbReference type="InterPro" id="IPR003852">
    <property type="entry name" value="Sig_transdc_His_kinase_KdpD_N"/>
</dbReference>
<dbReference type="CDD" id="cd01987">
    <property type="entry name" value="USP_KdpD-like"/>
    <property type="match status" value="1"/>
</dbReference>
<evidence type="ECO:0000256" key="2">
    <source>
        <dbReference type="ARBA" id="ARBA00022777"/>
    </source>
</evidence>
<evidence type="ECO:0000256" key="3">
    <source>
        <dbReference type="ARBA" id="ARBA00023012"/>
    </source>
</evidence>
<keyword evidence="1" id="KW-0808">Transferase</keyword>
<organism evidence="7 8">
    <name type="scientific">Cylindrospermum stagnale PCC 7417</name>
    <dbReference type="NCBI Taxonomy" id="56107"/>
    <lineage>
        <taxon>Bacteria</taxon>
        <taxon>Bacillati</taxon>
        <taxon>Cyanobacteriota</taxon>
        <taxon>Cyanophyceae</taxon>
        <taxon>Nostocales</taxon>
        <taxon>Nostocaceae</taxon>
        <taxon>Cylindrospermum</taxon>
    </lineage>
</organism>
<dbReference type="GO" id="GO:0005737">
    <property type="term" value="C:cytoplasm"/>
    <property type="evidence" value="ECO:0007669"/>
    <property type="project" value="UniProtKB-ARBA"/>
</dbReference>